<evidence type="ECO:0000259" key="19">
    <source>
        <dbReference type="PROSITE" id="PS51987"/>
    </source>
</evidence>
<keyword evidence="6 17" id="KW-0436">Ligase</keyword>
<keyword evidence="5" id="KW-0963">Cytoplasm</keyword>
<evidence type="ECO:0000256" key="16">
    <source>
        <dbReference type="RuleBase" id="RU000384"/>
    </source>
</evidence>
<name>V5RJ90_SPIAP</name>
<dbReference type="Gene3D" id="3.10.20.70">
    <property type="entry name" value="Glutamine synthetase, N-terminal domain"/>
    <property type="match status" value="1"/>
</dbReference>
<evidence type="ECO:0000256" key="5">
    <source>
        <dbReference type="ARBA" id="ARBA00022490"/>
    </source>
</evidence>
<feature type="binding site" evidence="14">
    <location>
        <position position="133"/>
    </location>
    <ligand>
        <name>Mg(2+)</name>
        <dbReference type="ChEBI" id="CHEBI:18420"/>
        <label>1</label>
    </ligand>
</feature>
<evidence type="ECO:0000256" key="4">
    <source>
        <dbReference type="ARBA" id="ARBA00021364"/>
    </source>
</evidence>
<dbReference type="AlphaFoldDB" id="V5RJ90"/>
<dbReference type="PANTHER" id="PTHR43785:SF12">
    <property type="entry name" value="TYPE-1 GLUTAMINE SYNTHETASE 2"/>
    <property type="match status" value="1"/>
</dbReference>
<organism evidence="20 21">
    <name type="scientific">Spiroplasma apis B31</name>
    <dbReference type="NCBI Taxonomy" id="1276258"/>
    <lineage>
        <taxon>Bacteria</taxon>
        <taxon>Bacillati</taxon>
        <taxon>Mycoplasmatota</taxon>
        <taxon>Mollicutes</taxon>
        <taxon>Entomoplasmatales</taxon>
        <taxon>Spiroplasmataceae</taxon>
        <taxon>Spiroplasma</taxon>
    </lineage>
</organism>
<proteinExistence type="inferred from homology"/>
<feature type="binding site" evidence="13">
    <location>
        <position position="316"/>
    </location>
    <ligand>
        <name>ATP</name>
        <dbReference type="ChEBI" id="CHEBI:30616"/>
    </ligand>
</feature>
<evidence type="ECO:0000256" key="9">
    <source>
        <dbReference type="ARBA" id="ARBA00022840"/>
    </source>
</evidence>
<keyword evidence="8 13" id="KW-0547">Nucleotide-binding</keyword>
<dbReference type="PATRIC" id="fig|1276258.3.peg.692"/>
<reference evidence="20 21" key="1">
    <citation type="journal article" date="2014" name="Genome Announc.">
        <title>Complete Genome Sequence of Spiroplasma apis B31T (ATCC 33834), a Bacterium Associated with May Disease of Honeybees (Apis mellifera).</title>
        <authorList>
            <person name="Ku C."/>
            <person name="Lo W.S."/>
            <person name="Chen L.L."/>
            <person name="Kuo C.H."/>
        </authorList>
    </citation>
    <scope>NUCLEOTIDE SEQUENCE [LARGE SCALE GENOMIC DNA]</scope>
    <source>
        <strain evidence="20">B31</strain>
    </source>
</reference>
<dbReference type="InterPro" id="IPR027302">
    <property type="entry name" value="Gln_synth_N_conserv_site"/>
</dbReference>
<feature type="binding site" evidence="14">
    <location>
        <position position="195"/>
    </location>
    <ligand>
        <name>Mg(2+)</name>
        <dbReference type="ChEBI" id="CHEBI:18420"/>
        <label>1</label>
    </ligand>
</feature>
<dbReference type="InterPro" id="IPR027303">
    <property type="entry name" value="Gln_synth_gly_rich_site"/>
</dbReference>
<dbReference type="EC" id="6.3.1.2" evidence="3 17"/>
<dbReference type="InterPro" id="IPR008147">
    <property type="entry name" value="Gln_synt_N"/>
</dbReference>
<evidence type="ECO:0000313" key="20">
    <source>
        <dbReference type="EMBL" id="AHB36523.1"/>
    </source>
</evidence>
<comment type="catalytic activity">
    <reaction evidence="11 17">
        <text>L-glutamate + NH4(+) + ATP = L-glutamine + ADP + phosphate + H(+)</text>
        <dbReference type="Rhea" id="RHEA:16169"/>
        <dbReference type="ChEBI" id="CHEBI:15378"/>
        <dbReference type="ChEBI" id="CHEBI:28938"/>
        <dbReference type="ChEBI" id="CHEBI:29985"/>
        <dbReference type="ChEBI" id="CHEBI:30616"/>
        <dbReference type="ChEBI" id="CHEBI:43474"/>
        <dbReference type="ChEBI" id="CHEBI:58359"/>
        <dbReference type="ChEBI" id="CHEBI:456216"/>
        <dbReference type="EC" id="6.3.1.2"/>
    </reaction>
</comment>
<feature type="binding site" evidence="14">
    <location>
        <position position="333"/>
    </location>
    <ligand>
        <name>Mg(2+)</name>
        <dbReference type="ChEBI" id="CHEBI:18420"/>
        <label>1</label>
    </ligand>
</feature>
<dbReference type="KEGG" id="sapi:SAPIS_v1c06780"/>
<dbReference type="Pfam" id="PF03951">
    <property type="entry name" value="Gln-synt_N"/>
    <property type="match status" value="1"/>
</dbReference>
<gene>
    <name evidence="20" type="primary">glnA</name>
    <name evidence="20" type="ORF">SAPIS_v1c06780</name>
</gene>
<feature type="binding site" evidence="13">
    <location>
        <position position="328"/>
    </location>
    <ligand>
        <name>ATP</name>
        <dbReference type="ChEBI" id="CHEBI:30616"/>
    </ligand>
</feature>
<evidence type="ECO:0000259" key="18">
    <source>
        <dbReference type="PROSITE" id="PS51986"/>
    </source>
</evidence>
<keyword evidence="21" id="KW-1185">Reference proteome</keyword>
<dbReference type="EMBL" id="CP006682">
    <property type="protein sequence ID" value="AHB36523.1"/>
    <property type="molecule type" value="Genomic_DNA"/>
</dbReference>
<evidence type="ECO:0000256" key="6">
    <source>
        <dbReference type="ARBA" id="ARBA00022598"/>
    </source>
</evidence>
<keyword evidence="7 14" id="KW-0479">Metal-binding</keyword>
<evidence type="ECO:0000256" key="10">
    <source>
        <dbReference type="ARBA" id="ARBA00022842"/>
    </source>
</evidence>
<feature type="binding site" evidence="13">
    <location>
        <begin position="198"/>
        <end position="200"/>
    </location>
    <ligand>
        <name>ATP</name>
        <dbReference type="ChEBI" id="CHEBI:30616"/>
    </ligand>
</feature>
<dbReference type="PROSITE" id="PS00180">
    <property type="entry name" value="GLNA_1"/>
    <property type="match status" value="1"/>
</dbReference>
<evidence type="ECO:0000256" key="8">
    <source>
        <dbReference type="ARBA" id="ARBA00022741"/>
    </source>
</evidence>
<comment type="subcellular location">
    <subcellularLocation>
        <location evidence="1">Cytoplasm</location>
    </subcellularLocation>
</comment>
<dbReference type="Gene3D" id="3.30.590.10">
    <property type="entry name" value="Glutamine synthetase/guanido kinase, catalytic domain"/>
    <property type="match status" value="1"/>
</dbReference>
<dbReference type="PROSITE" id="PS51987">
    <property type="entry name" value="GS_CATALYTIC"/>
    <property type="match status" value="1"/>
</dbReference>
<dbReference type="HOGENOM" id="CLU_017290_1_3_14"/>
<evidence type="ECO:0000256" key="7">
    <source>
        <dbReference type="ARBA" id="ARBA00022723"/>
    </source>
</evidence>
<dbReference type="InterPro" id="IPR014746">
    <property type="entry name" value="Gln_synth/guanido_kin_cat_dom"/>
</dbReference>
<feature type="binding site" evidence="14">
    <location>
        <position position="188"/>
    </location>
    <ligand>
        <name>Mg(2+)</name>
        <dbReference type="ChEBI" id="CHEBI:18420"/>
        <label>1</label>
    </ligand>
</feature>
<feature type="domain" description="GS catalytic" evidence="19">
    <location>
        <begin position="106"/>
        <end position="444"/>
    </location>
</feature>
<evidence type="ECO:0000256" key="1">
    <source>
        <dbReference type="ARBA" id="ARBA00004496"/>
    </source>
</evidence>
<dbReference type="GO" id="GO:0006542">
    <property type="term" value="P:glutamine biosynthetic process"/>
    <property type="evidence" value="ECO:0007669"/>
    <property type="project" value="InterPro"/>
</dbReference>
<dbReference type="SUPFAM" id="SSF55931">
    <property type="entry name" value="Glutamine synthetase/guanido kinase"/>
    <property type="match status" value="1"/>
</dbReference>
<evidence type="ECO:0000256" key="13">
    <source>
        <dbReference type="PIRSR" id="PIRSR604809-2"/>
    </source>
</evidence>
<evidence type="ECO:0000256" key="12">
    <source>
        <dbReference type="PIRSR" id="PIRSR604809-1"/>
    </source>
</evidence>
<feature type="binding site" evidence="14">
    <location>
        <position position="244"/>
    </location>
    <ligand>
        <name>Mg(2+)</name>
        <dbReference type="ChEBI" id="CHEBI:18420"/>
        <label>1</label>
    </ligand>
</feature>
<feature type="domain" description="GS beta-grasp" evidence="18">
    <location>
        <begin position="13"/>
        <end position="99"/>
    </location>
</feature>
<dbReference type="InterPro" id="IPR036651">
    <property type="entry name" value="Gln_synt_N_sf"/>
</dbReference>
<feature type="binding site" evidence="12">
    <location>
        <position position="335"/>
    </location>
    <ligand>
        <name>L-glutamate</name>
        <dbReference type="ChEBI" id="CHEBI:29985"/>
    </ligand>
</feature>
<evidence type="ECO:0000256" key="2">
    <source>
        <dbReference type="ARBA" id="ARBA00009897"/>
    </source>
</evidence>
<accession>V5RJ90</accession>
<keyword evidence="10 14" id="KW-0460">Magnesium</keyword>
<dbReference type="Proteomes" id="UP000018550">
    <property type="component" value="Chromosome"/>
</dbReference>
<feature type="binding site" evidence="14">
    <location>
        <position position="131"/>
    </location>
    <ligand>
        <name>Mg(2+)</name>
        <dbReference type="ChEBI" id="CHEBI:18420"/>
        <label>1</label>
    </ligand>
</feature>
<dbReference type="GO" id="GO:0005524">
    <property type="term" value="F:ATP binding"/>
    <property type="evidence" value="ECO:0007669"/>
    <property type="project" value="UniProtKB-KW"/>
</dbReference>
<evidence type="ECO:0000313" key="21">
    <source>
        <dbReference type="Proteomes" id="UP000018550"/>
    </source>
</evidence>
<evidence type="ECO:0000256" key="11">
    <source>
        <dbReference type="ARBA" id="ARBA00049436"/>
    </source>
</evidence>
<sequence>MTKELLKKIIISENIKYIKLQFTDMLGFLKSIEIPAEKIDKALDNEIIFDGSSITGFSKINDADMYLYPDLNTWLILEMESKKEYKVGRLLCDVYTSNKTHFESDPRSILKKCIQKMRDLKIGEYFNVGLEPEFFLFKLDENNTPILEHTDDSGYFGTPSIDTSSLVRREIMYELQKLGFNMEVSHHEVSRSQHEVNFEYSNALETCDKLQTFKVLVKAVAKKYNMHASFMPKPLKGMNGNGMHVNCSIADKNNNNLFYDSSKENGLSELAIHFINGVLKHAKDISLLTNSTINSFKRLVPGYEAPCYIAWSDSNRSTMIRIPAANDKAKRVEVRSVDSTSNPYLALSAILMAGIDGILTKETTHQSIKKNLFSLSEEERKNLSIENLPTDLKEALNFFRNSDLIKKVFGNDIIDKFITIKEKEWKDYVSEITDWEIKKYFNYY</sequence>
<feature type="binding site" evidence="12">
    <location>
        <position position="316"/>
    </location>
    <ligand>
        <name>L-glutamate</name>
        <dbReference type="ChEBI" id="CHEBI:29985"/>
    </ligand>
</feature>
<dbReference type="STRING" id="1276258.SAPIS_v1c06780"/>
<feature type="binding site" evidence="13">
    <location>
        <position position="183"/>
    </location>
    <ligand>
        <name>ATP</name>
        <dbReference type="ChEBI" id="CHEBI:30616"/>
    </ligand>
</feature>
<dbReference type="SMART" id="SM01230">
    <property type="entry name" value="Gln-synt_C"/>
    <property type="match status" value="1"/>
</dbReference>
<dbReference type="InterPro" id="IPR004809">
    <property type="entry name" value="Gln_synth_I"/>
</dbReference>
<feature type="binding site" evidence="12">
    <location>
        <begin position="239"/>
        <end position="240"/>
    </location>
    <ligand>
        <name>L-glutamate</name>
        <dbReference type="ChEBI" id="CHEBI:29985"/>
    </ligand>
</feature>
<dbReference type="NCBIfam" id="TIGR00653">
    <property type="entry name" value="GlnA"/>
    <property type="match status" value="1"/>
</dbReference>
<comment type="cofactor">
    <cofactor evidence="14">
        <name>Mg(2+)</name>
        <dbReference type="ChEBI" id="CHEBI:18420"/>
    </cofactor>
    <text evidence="14">Binds 2 Mg(2+) ions per subunit.</text>
</comment>
<keyword evidence="9 13" id="KW-0067">ATP-binding</keyword>
<evidence type="ECO:0000256" key="15">
    <source>
        <dbReference type="PROSITE-ProRule" id="PRU01330"/>
    </source>
</evidence>
<feature type="binding site" evidence="12">
    <location>
        <position position="298"/>
    </location>
    <ligand>
        <name>L-glutamate</name>
        <dbReference type="ChEBI" id="CHEBI:29985"/>
    </ligand>
</feature>
<dbReference type="GO" id="GO:0004356">
    <property type="term" value="F:glutamine synthetase activity"/>
    <property type="evidence" value="ECO:0007669"/>
    <property type="project" value="UniProtKB-EC"/>
</dbReference>
<dbReference type="eggNOG" id="COG0174">
    <property type="taxonomic scope" value="Bacteria"/>
</dbReference>
<dbReference type="PROSITE" id="PS00181">
    <property type="entry name" value="GLNA_ATP"/>
    <property type="match status" value="1"/>
</dbReference>
<protein>
    <recommendedName>
        <fullName evidence="4 17">Glutamine synthetase</fullName>
        <ecNumber evidence="3 17">6.3.1.2</ecNumber>
    </recommendedName>
</protein>
<comment type="similarity">
    <text evidence="2 15 16">Belongs to the glutamine synthetase family.</text>
</comment>
<dbReference type="SUPFAM" id="SSF54368">
    <property type="entry name" value="Glutamine synthetase, N-terminal domain"/>
    <property type="match status" value="1"/>
</dbReference>
<evidence type="ECO:0000256" key="3">
    <source>
        <dbReference type="ARBA" id="ARBA00012937"/>
    </source>
</evidence>
<feature type="binding site" evidence="12">
    <location>
        <position position="304"/>
    </location>
    <ligand>
        <name>L-glutamate</name>
        <dbReference type="ChEBI" id="CHEBI:29985"/>
    </ligand>
</feature>
<dbReference type="Pfam" id="PF00120">
    <property type="entry name" value="Gln-synt_C"/>
    <property type="match status" value="1"/>
</dbReference>
<evidence type="ECO:0000256" key="14">
    <source>
        <dbReference type="PIRSR" id="PIRSR604809-3"/>
    </source>
</evidence>
<dbReference type="PANTHER" id="PTHR43785">
    <property type="entry name" value="GAMMA-GLUTAMYLPUTRESCINE SYNTHETASE"/>
    <property type="match status" value="1"/>
</dbReference>
<dbReference type="GO" id="GO:0005737">
    <property type="term" value="C:cytoplasm"/>
    <property type="evidence" value="ECO:0007669"/>
    <property type="project" value="UniProtKB-SubCell"/>
</dbReference>
<evidence type="ECO:0000256" key="17">
    <source>
        <dbReference type="RuleBase" id="RU004356"/>
    </source>
</evidence>
<dbReference type="InterPro" id="IPR008146">
    <property type="entry name" value="Gln_synth_cat_dom"/>
</dbReference>
<dbReference type="GO" id="GO:0046872">
    <property type="term" value="F:metal ion binding"/>
    <property type="evidence" value="ECO:0007669"/>
    <property type="project" value="UniProtKB-KW"/>
</dbReference>
<dbReference type="PROSITE" id="PS51986">
    <property type="entry name" value="GS_BETA_GRASP"/>
    <property type="match status" value="1"/>
</dbReference>